<evidence type="ECO:0000313" key="3">
    <source>
        <dbReference type="EMBL" id="KAG6425029.1"/>
    </source>
</evidence>
<dbReference type="InterPro" id="IPR027417">
    <property type="entry name" value="P-loop_NTPase"/>
</dbReference>
<evidence type="ECO:0000256" key="1">
    <source>
        <dbReference type="ARBA" id="ARBA00022821"/>
    </source>
</evidence>
<reference evidence="3" key="1">
    <citation type="submission" date="2018-01" db="EMBL/GenBank/DDBJ databases">
        <authorList>
            <person name="Mao J.F."/>
        </authorList>
    </citation>
    <scope>NUCLEOTIDE SEQUENCE</scope>
    <source>
        <strain evidence="3">Huo1</strain>
        <tissue evidence="3">Leaf</tissue>
    </source>
</reference>
<name>A0A8X8Y558_SALSN</name>
<dbReference type="EMBL" id="PNBA02000005">
    <property type="protein sequence ID" value="KAG6425029.1"/>
    <property type="molecule type" value="Genomic_DNA"/>
</dbReference>
<dbReference type="AlphaFoldDB" id="A0A8X8Y558"/>
<proteinExistence type="predicted"/>
<feature type="domain" description="NB-ARC" evidence="2">
    <location>
        <begin position="10"/>
        <end position="130"/>
    </location>
</feature>
<evidence type="ECO:0000259" key="2">
    <source>
        <dbReference type="Pfam" id="PF00931"/>
    </source>
</evidence>
<evidence type="ECO:0000313" key="4">
    <source>
        <dbReference type="Proteomes" id="UP000298416"/>
    </source>
</evidence>
<dbReference type="PANTHER" id="PTHR36766">
    <property type="entry name" value="PLANT BROAD-SPECTRUM MILDEW RESISTANCE PROTEIN RPW8"/>
    <property type="match status" value="1"/>
</dbReference>
<organism evidence="3">
    <name type="scientific">Salvia splendens</name>
    <name type="common">Scarlet sage</name>
    <dbReference type="NCBI Taxonomy" id="180675"/>
    <lineage>
        <taxon>Eukaryota</taxon>
        <taxon>Viridiplantae</taxon>
        <taxon>Streptophyta</taxon>
        <taxon>Embryophyta</taxon>
        <taxon>Tracheophyta</taxon>
        <taxon>Spermatophyta</taxon>
        <taxon>Magnoliopsida</taxon>
        <taxon>eudicotyledons</taxon>
        <taxon>Gunneridae</taxon>
        <taxon>Pentapetalae</taxon>
        <taxon>asterids</taxon>
        <taxon>lamiids</taxon>
        <taxon>Lamiales</taxon>
        <taxon>Lamiaceae</taxon>
        <taxon>Nepetoideae</taxon>
        <taxon>Mentheae</taxon>
        <taxon>Salviinae</taxon>
        <taxon>Salvia</taxon>
        <taxon>Salvia subgen. Calosphace</taxon>
        <taxon>core Calosphace</taxon>
    </lineage>
</organism>
<dbReference type="Proteomes" id="UP000298416">
    <property type="component" value="Unassembled WGS sequence"/>
</dbReference>
<protein>
    <recommendedName>
        <fullName evidence="2">NB-ARC domain-containing protein</fullName>
    </recommendedName>
</protein>
<dbReference type="Pfam" id="PF00931">
    <property type="entry name" value="NB-ARC"/>
    <property type="match status" value="1"/>
</dbReference>
<dbReference type="PANTHER" id="PTHR36766:SF40">
    <property type="entry name" value="DISEASE RESISTANCE PROTEIN RGA3"/>
    <property type="match status" value="1"/>
</dbReference>
<sequence length="157" mass="17943">MDDPGDELIEVISILREEPSKIRFIALYDKEGLGNTFLARKAYSDPSVVEHFDIRAWATVSGKYHLPKVIRDLLRSMNVESSSNSENELIQTLFGKLKGMRYLIVLDDVKDFNFIDFHKLRYQMFPNENNGNSPLLSFILHGVGVALLRSLRLVIDA</sequence>
<reference evidence="3" key="2">
    <citation type="submission" date="2020-08" db="EMBL/GenBank/DDBJ databases">
        <title>Plant Genome Project.</title>
        <authorList>
            <person name="Zhang R.-G."/>
        </authorList>
    </citation>
    <scope>NUCLEOTIDE SEQUENCE</scope>
    <source>
        <strain evidence="3">Huo1</strain>
        <tissue evidence="3">Leaf</tissue>
    </source>
</reference>
<dbReference type="GO" id="GO:0006952">
    <property type="term" value="P:defense response"/>
    <property type="evidence" value="ECO:0007669"/>
    <property type="project" value="UniProtKB-KW"/>
</dbReference>
<gene>
    <name evidence="3" type="ORF">SASPL_115452</name>
</gene>
<dbReference type="InterPro" id="IPR002182">
    <property type="entry name" value="NB-ARC"/>
</dbReference>
<dbReference type="Gene3D" id="3.40.50.300">
    <property type="entry name" value="P-loop containing nucleotide triphosphate hydrolases"/>
    <property type="match status" value="1"/>
</dbReference>
<comment type="caution">
    <text evidence="3">The sequence shown here is derived from an EMBL/GenBank/DDBJ whole genome shotgun (WGS) entry which is preliminary data.</text>
</comment>
<dbReference type="GO" id="GO:0043531">
    <property type="term" value="F:ADP binding"/>
    <property type="evidence" value="ECO:0007669"/>
    <property type="project" value="InterPro"/>
</dbReference>
<dbReference type="SUPFAM" id="SSF52540">
    <property type="entry name" value="P-loop containing nucleoside triphosphate hydrolases"/>
    <property type="match status" value="1"/>
</dbReference>
<keyword evidence="4" id="KW-1185">Reference proteome</keyword>
<keyword evidence="1" id="KW-0611">Plant defense</keyword>
<accession>A0A8X8Y558</accession>